<protein>
    <submittedName>
        <fullName evidence="1">Uncharacterized protein</fullName>
    </submittedName>
</protein>
<sequence>MTKKLRMSLLNEEPIGTLRDFLLLHRFLVRATPMAELSASEEEIIEQTYQPSKMHSHQFHVTTLVPGARLNWLPGSTFELPGCWQVYRTPQQGLPLWLPSRSYPGLLRPNPRPPSPGLRGGVQYQQLTPFDIQSSRIDYALEILPEIADIPTLRRLYPRHKVKERMPISAEPSTGQHD</sequence>
<gene>
    <name evidence="1" type="ORF">CSKR_113715</name>
</gene>
<evidence type="ECO:0000313" key="2">
    <source>
        <dbReference type="Proteomes" id="UP000286415"/>
    </source>
</evidence>
<reference evidence="1 2" key="1">
    <citation type="journal article" date="2018" name="Biotechnol. Adv.">
        <title>Improved genomic resources and new bioinformatic workflow for the carcinogenic parasite Clonorchis sinensis: Biotechnological implications.</title>
        <authorList>
            <person name="Wang D."/>
            <person name="Korhonen P.K."/>
            <person name="Gasser R.B."/>
            <person name="Young N.D."/>
        </authorList>
    </citation>
    <scope>NUCLEOTIDE SEQUENCE [LARGE SCALE GENOMIC DNA]</scope>
    <source>
        <strain evidence="1">Cs-k2</strain>
    </source>
</reference>
<dbReference type="Proteomes" id="UP000286415">
    <property type="component" value="Unassembled WGS sequence"/>
</dbReference>
<proteinExistence type="predicted"/>
<dbReference type="InParanoid" id="A0A419PCM4"/>
<dbReference type="EMBL" id="NIRI02000056">
    <property type="protein sequence ID" value="KAG5446733.1"/>
    <property type="molecule type" value="Genomic_DNA"/>
</dbReference>
<comment type="caution">
    <text evidence="1">The sequence shown here is derived from an EMBL/GenBank/DDBJ whole genome shotgun (WGS) entry which is preliminary data.</text>
</comment>
<accession>A0A419PCM4</accession>
<reference evidence="1 2" key="2">
    <citation type="journal article" date="2021" name="Genomics">
        <title>High-quality reference genome for Clonorchis sinensis.</title>
        <authorList>
            <person name="Young N.D."/>
            <person name="Stroehlein A.J."/>
            <person name="Kinkar L."/>
            <person name="Wang T."/>
            <person name="Sohn W.M."/>
            <person name="Chang B.C.H."/>
            <person name="Kaur P."/>
            <person name="Weisz D."/>
            <person name="Dudchenko O."/>
            <person name="Aiden E.L."/>
            <person name="Korhonen P.K."/>
            <person name="Gasser R.B."/>
        </authorList>
    </citation>
    <scope>NUCLEOTIDE SEQUENCE [LARGE SCALE GENOMIC DNA]</scope>
    <source>
        <strain evidence="1">Cs-k2</strain>
    </source>
</reference>
<keyword evidence="2" id="KW-1185">Reference proteome</keyword>
<name>A0A419PCM4_CLOSI</name>
<evidence type="ECO:0000313" key="1">
    <source>
        <dbReference type="EMBL" id="KAG5446733.1"/>
    </source>
</evidence>
<dbReference type="AlphaFoldDB" id="A0A419PCM4"/>
<organism evidence="1 2">
    <name type="scientific">Clonorchis sinensis</name>
    <name type="common">Chinese liver fluke</name>
    <dbReference type="NCBI Taxonomy" id="79923"/>
    <lineage>
        <taxon>Eukaryota</taxon>
        <taxon>Metazoa</taxon>
        <taxon>Spiralia</taxon>
        <taxon>Lophotrochozoa</taxon>
        <taxon>Platyhelminthes</taxon>
        <taxon>Trematoda</taxon>
        <taxon>Digenea</taxon>
        <taxon>Opisthorchiida</taxon>
        <taxon>Opisthorchiata</taxon>
        <taxon>Opisthorchiidae</taxon>
        <taxon>Clonorchis</taxon>
    </lineage>
</organism>